<dbReference type="EMBL" id="LAZR01001443">
    <property type="protein sequence ID" value="KKN44564.1"/>
    <property type="molecule type" value="Genomic_DNA"/>
</dbReference>
<gene>
    <name evidence="2" type="ORF">LCGC14_0691680</name>
</gene>
<sequence>MSPGTRTLGSGIAAELTSLNAEAVHLVEIVFSSGTERLSTGTRDIDWDGFTWSAVGGILQIGAVEEAQSPKNAGMDIALAGIDQTIVSALLSAHYRGRSLKLWRAYLDQATGLIIVDPVPLIDHLQLEGYRIEENISRGSPLTVTIKTRVSLRASIPERRGIQCNLISHQSVHTDETFMQHVAGLKGKLNYWGTEAPTRIGGGGGGGNQDDGPDERL</sequence>
<accession>A0A0F9QQ38</accession>
<feature type="compositionally biased region" description="Gly residues" evidence="1">
    <location>
        <begin position="200"/>
        <end position="209"/>
    </location>
</feature>
<reference evidence="2" key="1">
    <citation type="journal article" date="2015" name="Nature">
        <title>Complex archaea that bridge the gap between prokaryotes and eukaryotes.</title>
        <authorList>
            <person name="Spang A."/>
            <person name="Saw J.H."/>
            <person name="Jorgensen S.L."/>
            <person name="Zaremba-Niedzwiedzka K."/>
            <person name="Martijn J."/>
            <person name="Lind A.E."/>
            <person name="van Eijk R."/>
            <person name="Schleper C."/>
            <person name="Guy L."/>
            <person name="Ettema T.J."/>
        </authorList>
    </citation>
    <scope>NUCLEOTIDE SEQUENCE</scope>
</reference>
<feature type="region of interest" description="Disordered" evidence="1">
    <location>
        <begin position="196"/>
        <end position="217"/>
    </location>
</feature>
<name>A0A0F9QQ38_9ZZZZ</name>
<dbReference type="AlphaFoldDB" id="A0A0F9QQ38"/>
<protein>
    <submittedName>
        <fullName evidence="2">Uncharacterized protein</fullName>
    </submittedName>
</protein>
<organism evidence="2">
    <name type="scientific">marine sediment metagenome</name>
    <dbReference type="NCBI Taxonomy" id="412755"/>
    <lineage>
        <taxon>unclassified sequences</taxon>
        <taxon>metagenomes</taxon>
        <taxon>ecological metagenomes</taxon>
    </lineage>
</organism>
<proteinExistence type="predicted"/>
<evidence type="ECO:0000313" key="2">
    <source>
        <dbReference type="EMBL" id="KKN44564.1"/>
    </source>
</evidence>
<comment type="caution">
    <text evidence="2">The sequence shown here is derived from an EMBL/GenBank/DDBJ whole genome shotgun (WGS) entry which is preliminary data.</text>
</comment>
<evidence type="ECO:0000256" key="1">
    <source>
        <dbReference type="SAM" id="MobiDB-lite"/>
    </source>
</evidence>